<accession>A0A9W7Y302</accession>
<organism evidence="2 3">
    <name type="scientific">Coemansia erecta</name>
    <dbReference type="NCBI Taxonomy" id="147472"/>
    <lineage>
        <taxon>Eukaryota</taxon>
        <taxon>Fungi</taxon>
        <taxon>Fungi incertae sedis</taxon>
        <taxon>Zoopagomycota</taxon>
        <taxon>Kickxellomycotina</taxon>
        <taxon>Kickxellomycetes</taxon>
        <taxon>Kickxellales</taxon>
        <taxon>Kickxellaceae</taxon>
        <taxon>Coemansia</taxon>
    </lineage>
</organism>
<feature type="region of interest" description="Disordered" evidence="1">
    <location>
        <begin position="1"/>
        <end position="183"/>
    </location>
</feature>
<proteinExistence type="predicted"/>
<feature type="compositionally biased region" description="Polar residues" evidence="1">
    <location>
        <begin position="92"/>
        <end position="102"/>
    </location>
</feature>
<gene>
    <name evidence="2" type="ORF">LPJ53_002337</name>
</gene>
<reference evidence="2" key="1">
    <citation type="submission" date="2022-07" db="EMBL/GenBank/DDBJ databases">
        <title>Phylogenomic reconstructions and comparative analyses of Kickxellomycotina fungi.</title>
        <authorList>
            <person name="Reynolds N.K."/>
            <person name="Stajich J.E."/>
            <person name="Barry K."/>
            <person name="Grigoriev I.V."/>
            <person name="Crous P."/>
            <person name="Smith M.E."/>
        </authorList>
    </citation>
    <scope>NUCLEOTIDE SEQUENCE</scope>
    <source>
        <strain evidence="2">NBRC 32514</strain>
    </source>
</reference>
<sequence length="213" mass="22425">MFHAQNNYNRDEDSLGATAAEPAAHNSAAGERRRDEGSTASGQDNVRPLSIRSLLNVSNNSSNNSSSNSSSNAPNGTNGSNGHYSAAPLSAGATSTHTQGLSLSPPEHRDYYFQPPDAARSSSSSNFYAPRSSSSHGVSADDNPRMAVPISPDKRTHAVGAAGPYAGQHRVPASHHHSSPVSAPSMFSYPHHPHHHAHPHLISARGMYHTGTP</sequence>
<feature type="compositionally biased region" description="Low complexity" evidence="1">
    <location>
        <begin position="56"/>
        <end position="82"/>
    </location>
</feature>
<feature type="compositionally biased region" description="Polar residues" evidence="1">
    <location>
        <begin position="120"/>
        <end position="137"/>
    </location>
</feature>
<dbReference type="AlphaFoldDB" id="A0A9W7Y302"/>
<evidence type="ECO:0000313" key="3">
    <source>
        <dbReference type="Proteomes" id="UP001149813"/>
    </source>
</evidence>
<evidence type="ECO:0000313" key="2">
    <source>
        <dbReference type="EMBL" id="KAJ1723288.1"/>
    </source>
</evidence>
<feature type="non-terminal residue" evidence="2">
    <location>
        <position position="213"/>
    </location>
</feature>
<evidence type="ECO:0000256" key="1">
    <source>
        <dbReference type="SAM" id="MobiDB-lite"/>
    </source>
</evidence>
<protein>
    <submittedName>
        <fullName evidence="2">Uncharacterized protein</fullName>
    </submittedName>
</protein>
<keyword evidence="3" id="KW-1185">Reference proteome</keyword>
<dbReference type="EMBL" id="JANBOJ010000072">
    <property type="protein sequence ID" value="KAJ1723288.1"/>
    <property type="molecule type" value="Genomic_DNA"/>
</dbReference>
<name>A0A9W7Y302_9FUNG</name>
<comment type="caution">
    <text evidence="2">The sequence shown here is derived from an EMBL/GenBank/DDBJ whole genome shotgun (WGS) entry which is preliminary data.</text>
</comment>
<dbReference type="Proteomes" id="UP001149813">
    <property type="component" value="Unassembled WGS sequence"/>
</dbReference>